<dbReference type="InterPro" id="IPR002559">
    <property type="entry name" value="Transposase_11"/>
</dbReference>
<dbReference type="Pfam" id="PF01609">
    <property type="entry name" value="DDE_Tnp_1"/>
    <property type="match status" value="1"/>
</dbReference>
<dbReference type="AlphaFoldDB" id="A0A1V1NWD8"/>
<evidence type="ECO:0000259" key="1">
    <source>
        <dbReference type="Pfam" id="PF01609"/>
    </source>
</evidence>
<dbReference type="GO" id="GO:0006313">
    <property type="term" value="P:DNA transposition"/>
    <property type="evidence" value="ECO:0007669"/>
    <property type="project" value="InterPro"/>
</dbReference>
<evidence type="ECO:0000313" key="3">
    <source>
        <dbReference type="Proteomes" id="UP000189670"/>
    </source>
</evidence>
<dbReference type="Proteomes" id="UP000189670">
    <property type="component" value="Unassembled WGS sequence"/>
</dbReference>
<dbReference type="PANTHER" id="PTHR34614:SF2">
    <property type="entry name" value="TRANSPOSASE IS4-LIKE DOMAIN-CONTAINING PROTEIN"/>
    <property type="match status" value="1"/>
</dbReference>
<dbReference type="GO" id="GO:0003677">
    <property type="term" value="F:DNA binding"/>
    <property type="evidence" value="ECO:0007669"/>
    <property type="project" value="InterPro"/>
</dbReference>
<comment type="caution">
    <text evidence="2">The sequence shown here is derived from an EMBL/GenBank/DDBJ whole genome shotgun (WGS) entry which is preliminary data.</text>
</comment>
<proteinExistence type="predicted"/>
<gene>
    <name evidence="2" type="ORF">OMM_12237</name>
</gene>
<protein>
    <submittedName>
        <fullName evidence="2">Transposase IS4 family protein</fullName>
    </submittedName>
</protein>
<organism evidence="2 3">
    <name type="scientific">Candidatus Magnetoglobus multicellularis str. Araruama</name>
    <dbReference type="NCBI Taxonomy" id="890399"/>
    <lineage>
        <taxon>Bacteria</taxon>
        <taxon>Pseudomonadati</taxon>
        <taxon>Thermodesulfobacteriota</taxon>
        <taxon>Desulfobacteria</taxon>
        <taxon>Desulfobacterales</taxon>
        <taxon>Desulfobacteraceae</taxon>
        <taxon>Candidatus Magnetoglobus</taxon>
    </lineage>
</organism>
<evidence type="ECO:0000313" key="2">
    <source>
        <dbReference type="EMBL" id="ETR66873.1"/>
    </source>
</evidence>
<sequence length="571" mass="65032">MAKPITGKTHVGERREKRSNGDIYIYERITAYNEKTRKTYTVSQKIKGKIKAGTQEIVATRPKKCKNEGGGSDATRRHTGLTDILEWVGMVSGIDDDIRASFCEGDAAKMLSIARYWIGSGGNTLPRLESWQVMHPLPYREVITEDVYGKLFKDVGRNEEGVQWYFSARASRLGETPVLAFDSTTISTYSENQSEARRGFNKDGDGLNTIKLLTLYSVKACEPIAFSKQPGNIPDVISIENTLTQLKCLNLEKPLVVTDNGYYSQKNMMEFALRNVKFLTLVDPNIVWVRETIDALRATLAGISSTCPFDQSICGATSLRMHQFSRKRKRSRNGKVAGEKETILRRLYVHVYYSPKNEAKEELAFRKGLLELKAQIEGGEAEFTKSAQKKIDKYLVCSRKGRGGQLKVGFNDNAITEAKKYFGYFALVSNQTMDTFTALENYRLREKIEELFAVQKGNLDGARPRTWYPDNLRGRQFTQFVALGYHCFLTKRIKQVQAKLRKQEPGKTKSLIKLEKKLENWLAQRSLAQILDWFDCIETTKVQTVMGSYRWSTESVARDRLFLKYLGVNIK</sequence>
<reference evidence="3" key="1">
    <citation type="submission" date="2012-11" db="EMBL/GenBank/DDBJ databases">
        <authorList>
            <person name="Lucero-Rivera Y.E."/>
            <person name="Tovar-Ramirez D."/>
        </authorList>
    </citation>
    <scope>NUCLEOTIDE SEQUENCE [LARGE SCALE GENOMIC DNA]</scope>
    <source>
        <strain evidence="3">Araruama</strain>
    </source>
</reference>
<dbReference type="EMBL" id="ATBP01001694">
    <property type="protein sequence ID" value="ETR66873.1"/>
    <property type="molecule type" value="Genomic_DNA"/>
</dbReference>
<feature type="domain" description="Transposase IS4-like" evidence="1">
    <location>
        <begin position="175"/>
        <end position="462"/>
    </location>
</feature>
<accession>A0A1V1NWD8</accession>
<dbReference type="PANTHER" id="PTHR34614">
    <property type="match status" value="1"/>
</dbReference>
<name>A0A1V1NWD8_9BACT</name>
<dbReference type="GO" id="GO:0004803">
    <property type="term" value="F:transposase activity"/>
    <property type="evidence" value="ECO:0007669"/>
    <property type="project" value="InterPro"/>
</dbReference>